<keyword evidence="7" id="KW-0007">Acetylation</keyword>
<keyword evidence="5" id="KW-0809">Transit peptide</keyword>
<dbReference type="InterPro" id="IPR044528">
    <property type="entry name" value="POD-like_MBL-fold"/>
</dbReference>
<dbReference type="FunFam" id="3.60.15.10:FF:000013">
    <property type="entry name" value="Persulfide dioxygenase ETHE1, mitochondrial"/>
    <property type="match status" value="1"/>
</dbReference>
<evidence type="ECO:0000256" key="7">
    <source>
        <dbReference type="ARBA" id="ARBA00022990"/>
    </source>
</evidence>
<evidence type="ECO:0000256" key="3">
    <source>
        <dbReference type="ARBA" id="ARBA00006759"/>
    </source>
</evidence>
<protein>
    <recommendedName>
        <fullName evidence="12">persulfide dioxygenase</fullName>
        <ecNumber evidence="12">1.13.11.18</ecNumber>
    </recommendedName>
    <alternativeName>
        <fullName evidence="13">Sulfur dioxygenase ETHE1</fullName>
    </alternativeName>
</protein>
<dbReference type="AlphaFoldDB" id="A0A5J4Z759"/>
<dbReference type="GO" id="GO:0050313">
    <property type="term" value="F:sulfur dioxygenase activity"/>
    <property type="evidence" value="ECO:0007669"/>
    <property type="project" value="UniProtKB-EC"/>
</dbReference>
<name>A0A5J4Z759_PORPP</name>
<dbReference type="OrthoDB" id="449487at2759"/>
<evidence type="ECO:0000256" key="9">
    <source>
        <dbReference type="ARBA" id="ARBA00023004"/>
    </source>
</evidence>
<dbReference type="EC" id="1.13.11.18" evidence="12"/>
<evidence type="ECO:0000256" key="8">
    <source>
        <dbReference type="ARBA" id="ARBA00023002"/>
    </source>
</evidence>
<evidence type="ECO:0000256" key="4">
    <source>
        <dbReference type="ARBA" id="ARBA00022723"/>
    </source>
</evidence>
<dbReference type="GO" id="GO:0070813">
    <property type="term" value="P:hydrogen sulfide metabolic process"/>
    <property type="evidence" value="ECO:0007669"/>
    <property type="project" value="TreeGrafter"/>
</dbReference>
<keyword evidence="6 15" id="KW-0223">Dioxygenase</keyword>
<comment type="similarity">
    <text evidence="3">Belongs to the metallo-beta-lactamase superfamily. Glyoxalase II family.</text>
</comment>
<evidence type="ECO:0000256" key="12">
    <source>
        <dbReference type="ARBA" id="ARBA00066686"/>
    </source>
</evidence>
<gene>
    <name evidence="15" type="ORF">FVE85_7444</name>
</gene>
<dbReference type="InterPro" id="IPR051682">
    <property type="entry name" value="Mito_Persulfide_Diox"/>
</dbReference>
<dbReference type="Proteomes" id="UP000324585">
    <property type="component" value="Unassembled WGS sequence"/>
</dbReference>
<evidence type="ECO:0000313" key="16">
    <source>
        <dbReference type="Proteomes" id="UP000324585"/>
    </source>
</evidence>
<dbReference type="SUPFAM" id="SSF56281">
    <property type="entry name" value="Metallo-hydrolase/oxidoreductase"/>
    <property type="match status" value="1"/>
</dbReference>
<comment type="caution">
    <text evidence="15">The sequence shown here is derived from an EMBL/GenBank/DDBJ whole genome shotgun (WGS) entry which is preliminary data.</text>
</comment>
<comment type="subcellular location">
    <subcellularLocation>
        <location evidence="2">Mitochondrion</location>
    </subcellularLocation>
</comment>
<keyword evidence="8" id="KW-0560">Oxidoreductase</keyword>
<evidence type="ECO:0000256" key="1">
    <source>
        <dbReference type="ARBA" id="ARBA00001954"/>
    </source>
</evidence>
<keyword evidence="16" id="KW-1185">Reference proteome</keyword>
<evidence type="ECO:0000259" key="14">
    <source>
        <dbReference type="SMART" id="SM00849"/>
    </source>
</evidence>
<sequence>MWMVAARRTVSVATRGTVRAVVGSQAWQGPSAARAVRVVSIMAVGGAGVLAHRRLLFRQLFDEDSFTYTYLLSDTADPTRSCVIIDPVDIWAERDSQLVRELALQPMWLMNTHVHADHITGTGILKTRYFPDAKSVLAVVSGGKADKYLDHMERLSFGDFEIEARSTPGHTNGCMTYVVYPPADQESDAPVLPLMAFTGDALLIRGCGRTDFQQGSAATLYKSVHEQIFTLPDDTALFPAHDYKGRTVTTVGEEKVHNPRLTLSEGRFVDLMATLNLPYPKKIDASLPANLVCGLQD</sequence>
<dbReference type="PANTHER" id="PTHR43084">
    <property type="entry name" value="PERSULFIDE DIOXYGENASE ETHE1"/>
    <property type="match status" value="1"/>
</dbReference>
<keyword evidence="4" id="KW-0479">Metal-binding</keyword>
<dbReference type="InterPro" id="IPR036866">
    <property type="entry name" value="RibonucZ/Hydroxyglut_hydro"/>
</dbReference>
<keyword evidence="10" id="KW-0496">Mitochondrion</keyword>
<evidence type="ECO:0000256" key="11">
    <source>
        <dbReference type="ARBA" id="ARBA00050990"/>
    </source>
</evidence>
<dbReference type="EMBL" id="VRMN01000001">
    <property type="protein sequence ID" value="KAA8499859.1"/>
    <property type="molecule type" value="Genomic_DNA"/>
</dbReference>
<keyword evidence="9" id="KW-0408">Iron</keyword>
<reference evidence="16" key="1">
    <citation type="journal article" date="2019" name="Nat. Commun.">
        <title>Expansion of phycobilisome linker gene families in mesophilic red algae.</title>
        <authorList>
            <person name="Lee J."/>
            <person name="Kim D."/>
            <person name="Bhattacharya D."/>
            <person name="Yoon H.S."/>
        </authorList>
    </citation>
    <scope>NUCLEOTIDE SEQUENCE [LARGE SCALE GENOMIC DNA]</scope>
    <source>
        <strain evidence="16">CCMP 1328</strain>
    </source>
</reference>
<dbReference type="GO" id="GO:0005739">
    <property type="term" value="C:mitochondrion"/>
    <property type="evidence" value="ECO:0007669"/>
    <property type="project" value="UniProtKB-SubCell"/>
</dbReference>
<dbReference type="PANTHER" id="PTHR43084:SF1">
    <property type="entry name" value="PERSULFIDE DIOXYGENASE ETHE1, MITOCHONDRIAL"/>
    <property type="match status" value="1"/>
</dbReference>
<evidence type="ECO:0000313" key="15">
    <source>
        <dbReference type="EMBL" id="KAA8499859.1"/>
    </source>
</evidence>
<dbReference type="SMART" id="SM00849">
    <property type="entry name" value="Lactamase_B"/>
    <property type="match status" value="1"/>
</dbReference>
<dbReference type="CDD" id="cd07724">
    <property type="entry name" value="POD-like_MBL-fold"/>
    <property type="match status" value="1"/>
</dbReference>
<dbReference type="Gene3D" id="3.60.15.10">
    <property type="entry name" value="Ribonuclease Z/Hydroxyacylglutathione hydrolase-like"/>
    <property type="match status" value="1"/>
</dbReference>
<feature type="domain" description="Metallo-beta-lactamase" evidence="14">
    <location>
        <begin position="66"/>
        <end position="241"/>
    </location>
</feature>
<evidence type="ECO:0000256" key="13">
    <source>
        <dbReference type="ARBA" id="ARBA00077964"/>
    </source>
</evidence>
<dbReference type="OMA" id="VMDIDYA"/>
<evidence type="ECO:0000256" key="2">
    <source>
        <dbReference type="ARBA" id="ARBA00004173"/>
    </source>
</evidence>
<dbReference type="GO" id="GO:0006749">
    <property type="term" value="P:glutathione metabolic process"/>
    <property type="evidence" value="ECO:0007669"/>
    <property type="project" value="InterPro"/>
</dbReference>
<dbReference type="InterPro" id="IPR001279">
    <property type="entry name" value="Metallo-B-lactamas"/>
</dbReference>
<proteinExistence type="inferred from homology"/>
<evidence type="ECO:0000256" key="6">
    <source>
        <dbReference type="ARBA" id="ARBA00022964"/>
    </source>
</evidence>
<accession>A0A5J4Z759</accession>
<dbReference type="GO" id="GO:0046872">
    <property type="term" value="F:metal ion binding"/>
    <property type="evidence" value="ECO:0007669"/>
    <property type="project" value="UniProtKB-KW"/>
</dbReference>
<comment type="cofactor">
    <cofactor evidence="1">
        <name>Fe(2+)</name>
        <dbReference type="ChEBI" id="CHEBI:29033"/>
    </cofactor>
</comment>
<organism evidence="15 16">
    <name type="scientific">Porphyridium purpureum</name>
    <name type="common">Red alga</name>
    <name type="synonym">Porphyridium cruentum</name>
    <dbReference type="NCBI Taxonomy" id="35688"/>
    <lineage>
        <taxon>Eukaryota</taxon>
        <taxon>Rhodophyta</taxon>
        <taxon>Bangiophyceae</taxon>
        <taxon>Porphyridiales</taxon>
        <taxon>Porphyridiaceae</taxon>
        <taxon>Porphyridium</taxon>
    </lineage>
</organism>
<evidence type="ECO:0000256" key="10">
    <source>
        <dbReference type="ARBA" id="ARBA00023128"/>
    </source>
</evidence>
<evidence type="ECO:0000256" key="5">
    <source>
        <dbReference type="ARBA" id="ARBA00022946"/>
    </source>
</evidence>
<comment type="catalytic activity">
    <reaction evidence="11">
        <text>S-sulfanylglutathione + O2 + H2O = sulfite + glutathione + 2 H(+)</text>
        <dbReference type="Rhea" id="RHEA:12981"/>
        <dbReference type="ChEBI" id="CHEBI:15377"/>
        <dbReference type="ChEBI" id="CHEBI:15378"/>
        <dbReference type="ChEBI" id="CHEBI:15379"/>
        <dbReference type="ChEBI" id="CHEBI:17359"/>
        <dbReference type="ChEBI" id="CHEBI:57925"/>
        <dbReference type="ChEBI" id="CHEBI:58905"/>
        <dbReference type="EC" id="1.13.11.18"/>
    </reaction>
</comment>